<dbReference type="GO" id="GO:0008312">
    <property type="term" value="F:7S RNA binding"/>
    <property type="evidence" value="ECO:0007669"/>
    <property type="project" value="InterPro"/>
</dbReference>
<dbReference type="Pfam" id="PF16969">
    <property type="entry name" value="SRP68"/>
    <property type="match status" value="1"/>
</dbReference>
<evidence type="ECO:0000256" key="6">
    <source>
        <dbReference type="ARBA" id="ARBA00023135"/>
    </source>
</evidence>
<evidence type="ECO:0000256" key="7">
    <source>
        <dbReference type="ARBA" id="ARBA00023242"/>
    </source>
</evidence>
<dbReference type="AlphaFoldDB" id="A0AAP0RRB8"/>
<comment type="subcellular location">
    <subcellularLocation>
        <location evidence="1">Cytoplasm</location>
    </subcellularLocation>
    <subcellularLocation>
        <location evidence="2">Nucleus</location>
        <location evidence="2">Nucleolus</location>
    </subcellularLocation>
</comment>
<dbReference type="InterPro" id="IPR026258">
    <property type="entry name" value="SRP68"/>
</dbReference>
<dbReference type="EMBL" id="JBBPBK010000006">
    <property type="protein sequence ID" value="KAK9282598.1"/>
    <property type="molecule type" value="Genomic_DNA"/>
</dbReference>
<dbReference type="PANTHER" id="PTHR12860">
    <property type="entry name" value="SIGNAL RECOGNITION PARTICLE 68 KDA PROTEIN"/>
    <property type="match status" value="1"/>
</dbReference>
<dbReference type="GO" id="GO:0005786">
    <property type="term" value="C:signal recognition particle, endoplasmic reticulum targeting"/>
    <property type="evidence" value="ECO:0007669"/>
    <property type="project" value="UniProtKB-KW"/>
</dbReference>
<accession>A0AAP0RRB8</accession>
<dbReference type="GO" id="GO:0030942">
    <property type="term" value="F:endoplasmic reticulum signal peptide binding"/>
    <property type="evidence" value="ECO:0007669"/>
    <property type="project" value="InterPro"/>
</dbReference>
<reference evidence="10 11" key="1">
    <citation type="journal article" date="2024" name="Plant J.">
        <title>Genome sequences and population genomics reveal climatic adaptation and genomic divergence between two closely related sweetgum species.</title>
        <authorList>
            <person name="Xu W.Q."/>
            <person name="Ren C.Q."/>
            <person name="Zhang X.Y."/>
            <person name="Comes H.P."/>
            <person name="Liu X.H."/>
            <person name="Li Y.G."/>
            <person name="Kettle C.J."/>
            <person name="Jalonen R."/>
            <person name="Gaisberger H."/>
            <person name="Ma Y.Z."/>
            <person name="Qiu Y.X."/>
        </authorList>
    </citation>
    <scope>NUCLEOTIDE SEQUENCE [LARGE SCALE GENOMIC DNA]</scope>
    <source>
        <strain evidence="10">Hangzhou</strain>
    </source>
</reference>
<organism evidence="10 11">
    <name type="scientific">Liquidambar formosana</name>
    <name type="common">Formosan gum</name>
    <dbReference type="NCBI Taxonomy" id="63359"/>
    <lineage>
        <taxon>Eukaryota</taxon>
        <taxon>Viridiplantae</taxon>
        <taxon>Streptophyta</taxon>
        <taxon>Embryophyta</taxon>
        <taxon>Tracheophyta</taxon>
        <taxon>Spermatophyta</taxon>
        <taxon>Magnoliopsida</taxon>
        <taxon>eudicotyledons</taxon>
        <taxon>Gunneridae</taxon>
        <taxon>Pentapetalae</taxon>
        <taxon>Saxifragales</taxon>
        <taxon>Altingiaceae</taxon>
        <taxon>Liquidambar</taxon>
    </lineage>
</organism>
<dbReference type="GO" id="GO:0005730">
    <property type="term" value="C:nucleolus"/>
    <property type="evidence" value="ECO:0007669"/>
    <property type="project" value="UniProtKB-SubCell"/>
</dbReference>
<dbReference type="GO" id="GO:0006614">
    <property type="term" value="P:SRP-dependent cotranslational protein targeting to membrane"/>
    <property type="evidence" value="ECO:0007669"/>
    <property type="project" value="InterPro"/>
</dbReference>
<evidence type="ECO:0000256" key="1">
    <source>
        <dbReference type="ARBA" id="ARBA00004496"/>
    </source>
</evidence>
<dbReference type="Proteomes" id="UP001415857">
    <property type="component" value="Unassembled WGS sequence"/>
</dbReference>
<keyword evidence="5" id="KW-0694">RNA-binding</keyword>
<sequence>MWPLLLLVRVAPRHHLNVSACHQISDVGVIAIARGCPELSYLDVSILQAYASYMKGNLLFEQDQNWDIALMNFKSARAVYEELGKYGNLENQVLCRERVEELEPSIQYCLHKIGESNLQTSDLLHIAEMEGLALDLFKAN</sequence>
<evidence type="ECO:0000256" key="4">
    <source>
        <dbReference type="ARBA" id="ARBA00022490"/>
    </source>
</evidence>
<protein>
    <recommendedName>
        <fullName evidence="9">Signal recognition particle subunit SRP68</fullName>
    </recommendedName>
</protein>
<gene>
    <name evidence="10" type="ORF">L1049_010815</name>
</gene>
<evidence type="ECO:0000313" key="11">
    <source>
        <dbReference type="Proteomes" id="UP001415857"/>
    </source>
</evidence>
<comment type="similarity">
    <text evidence="3">Belongs to the SRP68 family.</text>
</comment>
<keyword evidence="8" id="KW-0687">Ribonucleoprotein</keyword>
<dbReference type="InterPro" id="IPR038253">
    <property type="entry name" value="SRP68_N_sf"/>
</dbReference>
<evidence type="ECO:0000313" key="10">
    <source>
        <dbReference type="EMBL" id="KAK9282598.1"/>
    </source>
</evidence>
<evidence type="ECO:0000256" key="5">
    <source>
        <dbReference type="ARBA" id="ARBA00022884"/>
    </source>
</evidence>
<dbReference type="GO" id="GO:0005047">
    <property type="term" value="F:signal recognition particle binding"/>
    <property type="evidence" value="ECO:0007669"/>
    <property type="project" value="InterPro"/>
</dbReference>
<keyword evidence="6" id="KW-0733">Signal recognition particle</keyword>
<keyword evidence="11" id="KW-1185">Reference proteome</keyword>
<dbReference type="PANTHER" id="PTHR12860:SF0">
    <property type="entry name" value="SIGNAL RECOGNITION PARTICLE SUBUNIT SRP68"/>
    <property type="match status" value="1"/>
</dbReference>
<comment type="caution">
    <text evidence="10">The sequence shown here is derived from an EMBL/GenBank/DDBJ whole genome shotgun (WGS) entry which is preliminary data.</text>
</comment>
<dbReference type="Gene3D" id="1.10.3450.40">
    <property type="entry name" value="Signal recognition particle, SRP68 subunit, RNA-binding domain"/>
    <property type="match status" value="1"/>
</dbReference>
<keyword evidence="4" id="KW-0963">Cytoplasm</keyword>
<name>A0AAP0RRB8_LIQFO</name>
<evidence type="ECO:0000256" key="3">
    <source>
        <dbReference type="ARBA" id="ARBA00009352"/>
    </source>
</evidence>
<evidence type="ECO:0000256" key="9">
    <source>
        <dbReference type="ARBA" id="ARBA00029498"/>
    </source>
</evidence>
<evidence type="ECO:0000256" key="8">
    <source>
        <dbReference type="ARBA" id="ARBA00023274"/>
    </source>
</evidence>
<keyword evidence="7" id="KW-0539">Nucleus</keyword>
<proteinExistence type="inferred from homology"/>
<evidence type="ECO:0000256" key="2">
    <source>
        <dbReference type="ARBA" id="ARBA00004604"/>
    </source>
</evidence>